<dbReference type="EMBL" id="MFJU01000035">
    <property type="protein sequence ID" value="OGG34157.1"/>
    <property type="molecule type" value="Genomic_DNA"/>
</dbReference>
<feature type="domain" description="Glycosyl transferase family 1" evidence="1">
    <location>
        <begin position="232"/>
        <end position="380"/>
    </location>
</feature>
<sequence length="420" mass="48048">MNILYVNKFFHLVGGVERYFLELDRLMRKKGHQTSLFYMQHPLNNRSKWQKYSVSQISFHDPGLTKRWRQLARLFYSIEARSKISALIEETSPDIVHLHTIYHHLSPSIILAVKKRNLPLIQNLGDYHLVSANYNLFHNGAICEISQGGKFYKAFFHRCVKNSYYYSLVESAEKYLQALLGWEKGLVDLFIVPSLFMKNKLLEYGLPENKITCLPHFIDTGKYKYSGRQGSYLLYFGRLSEEKGLKFLLEVMKELPQIKLKIAGTGPEEDNLKDFVRGHKLKNVTFLGFLEGQNLIKTIAGSLAVIVPSLWPEVFGMSVLEAYSLGKPVIAADSGALPELVKDNRTGFLFKTADKEDILEKIKFLLNQPALIKKMGKEALKIAGEDYSPELHYRKIMKIYGNFAAGKKLKGNFSPGKGFF</sequence>
<dbReference type="InterPro" id="IPR050194">
    <property type="entry name" value="Glycosyltransferase_grp1"/>
</dbReference>
<name>A0A1F6BCB1_9BACT</name>
<evidence type="ECO:0000313" key="3">
    <source>
        <dbReference type="EMBL" id="OGG34157.1"/>
    </source>
</evidence>
<gene>
    <name evidence="3" type="ORF">A2968_03210</name>
</gene>
<comment type="caution">
    <text evidence="3">The sequence shown here is derived from an EMBL/GenBank/DDBJ whole genome shotgun (WGS) entry which is preliminary data.</text>
</comment>
<reference evidence="3 4" key="1">
    <citation type="journal article" date="2016" name="Nat. Commun.">
        <title>Thousands of microbial genomes shed light on interconnected biogeochemical processes in an aquifer system.</title>
        <authorList>
            <person name="Anantharaman K."/>
            <person name="Brown C.T."/>
            <person name="Hug L.A."/>
            <person name="Sharon I."/>
            <person name="Castelle C.J."/>
            <person name="Probst A.J."/>
            <person name="Thomas B.C."/>
            <person name="Singh A."/>
            <person name="Wilkins M.J."/>
            <person name="Karaoz U."/>
            <person name="Brodie E.L."/>
            <person name="Williams K.H."/>
            <person name="Hubbard S.S."/>
            <person name="Banfield J.F."/>
        </authorList>
    </citation>
    <scope>NUCLEOTIDE SEQUENCE [LARGE SCALE GENOMIC DNA]</scope>
</reference>
<dbReference type="InterPro" id="IPR001296">
    <property type="entry name" value="Glyco_trans_1"/>
</dbReference>
<dbReference type="SUPFAM" id="SSF53756">
    <property type="entry name" value="UDP-Glycosyltransferase/glycogen phosphorylase"/>
    <property type="match status" value="1"/>
</dbReference>
<feature type="domain" description="Glycosyltransferase subfamily 4-like N-terminal" evidence="2">
    <location>
        <begin position="13"/>
        <end position="220"/>
    </location>
</feature>
<protein>
    <recommendedName>
        <fullName evidence="5">Glycosyl transferase family 1 domain-containing protein</fullName>
    </recommendedName>
</protein>
<evidence type="ECO:0000313" key="4">
    <source>
        <dbReference type="Proteomes" id="UP000176228"/>
    </source>
</evidence>
<evidence type="ECO:0008006" key="5">
    <source>
        <dbReference type="Google" id="ProtNLM"/>
    </source>
</evidence>
<organism evidence="3 4">
    <name type="scientific">Candidatus Gottesmanbacteria bacterium RIFCSPLOWO2_01_FULL_42_22</name>
    <dbReference type="NCBI Taxonomy" id="1798391"/>
    <lineage>
        <taxon>Bacteria</taxon>
        <taxon>Candidatus Gottesmaniibacteriota</taxon>
    </lineage>
</organism>
<dbReference type="Pfam" id="PF00534">
    <property type="entry name" value="Glycos_transf_1"/>
    <property type="match status" value="1"/>
</dbReference>
<dbReference type="STRING" id="1798391.A2968_03210"/>
<dbReference type="Gene3D" id="3.40.50.2000">
    <property type="entry name" value="Glycogen Phosphorylase B"/>
    <property type="match status" value="2"/>
</dbReference>
<dbReference type="CDD" id="cd03801">
    <property type="entry name" value="GT4_PimA-like"/>
    <property type="match status" value="1"/>
</dbReference>
<accession>A0A1F6BCB1</accession>
<dbReference type="InterPro" id="IPR028098">
    <property type="entry name" value="Glyco_trans_4-like_N"/>
</dbReference>
<evidence type="ECO:0000259" key="1">
    <source>
        <dbReference type="Pfam" id="PF00534"/>
    </source>
</evidence>
<dbReference type="GO" id="GO:0016757">
    <property type="term" value="F:glycosyltransferase activity"/>
    <property type="evidence" value="ECO:0007669"/>
    <property type="project" value="InterPro"/>
</dbReference>
<dbReference type="PANTHER" id="PTHR45947">
    <property type="entry name" value="SULFOQUINOVOSYL TRANSFERASE SQD2"/>
    <property type="match status" value="1"/>
</dbReference>
<dbReference type="Proteomes" id="UP000176228">
    <property type="component" value="Unassembled WGS sequence"/>
</dbReference>
<dbReference type="AlphaFoldDB" id="A0A1F6BCB1"/>
<dbReference type="PANTHER" id="PTHR45947:SF13">
    <property type="entry name" value="TRANSFERASE"/>
    <property type="match status" value="1"/>
</dbReference>
<dbReference type="Pfam" id="PF13439">
    <property type="entry name" value="Glyco_transf_4"/>
    <property type="match status" value="1"/>
</dbReference>
<evidence type="ECO:0000259" key="2">
    <source>
        <dbReference type="Pfam" id="PF13439"/>
    </source>
</evidence>
<proteinExistence type="predicted"/>